<feature type="region of interest" description="Disordered" evidence="1">
    <location>
        <begin position="1"/>
        <end position="23"/>
    </location>
</feature>
<accession>A0A0C3DXX1</accession>
<keyword evidence="3" id="KW-1185">Reference proteome</keyword>
<reference evidence="3" key="2">
    <citation type="submission" date="2015-01" db="EMBL/GenBank/DDBJ databases">
        <title>Evolutionary Origins and Diversification of the Mycorrhizal Mutualists.</title>
        <authorList>
            <consortium name="DOE Joint Genome Institute"/>
            <consortium name="Mycorrhizal Genomics Consortium"/>
            <person name="Kohler A."/>
            <person name="Kuo A."/>
            <person name="Nagy L.G."/>
            <person name="Floudas D."/>
            <person name="Copeland A."/>
            <person name="Barry K.W."/>
            <person name="Cichocki N."/>
            <person name="Veneault-Fourrey C."/>
            <person name="LaButti K."/>
            <person name="Lindquist E.A."/>
            <person name="Lipzen A."/>
            <person name="Lundell T."/>
            <person name="Morin E."/>
            <person name="Murat C."/>
            <person name="Riley R."/>
            <person name="Ohm R."/>
            <person name="Sun H."/>
            <person name="Tunlid A."/>
            <person name="Henrissat B."/>
            <person name="Grigoriev I.V."/>
            <person name="Hibbett D.S."/>
            <person name="Martin F."/>
        </authorList>
    </citation>
    <scope>NUCLEOTIDE SEQUENCE [LARGE SCALE GENOMIC DNA]</scope>
    <source>
        <strain evidence="3">Foug A</strain>
    </source>
</reference>
<organism evidence="2 3">
    <name type="scientific">Scleroderma citrinum Foug A</name>
    <dbReference type="NCBI Taxonomy" id="1036808"/>
    <lineage>
        <taxon>Eukaryota</taxon>
        <taxon>Fungi</taxon>
        <taxon>Dikarya</taxon>
        <taxon>Basidiomycota</taxon>
        <taxon>Agaricomycotina</taxon>
        <taxon>Agaricomycetes</taxon>
        <taxon>Agaricomycetidae</taxon>
        <taxon>Boletales</taxon>
        <taxon>Sclerodermatineae</taxon>
        <taxon>Sclerodermataceae</taxon>
        <taxon>Scleroderma</taxon>
    </lineage>
</organism>
<dbReference type="HOGENOM" id="CLU_2147366_0_0_1"/>
<sequence>MALISPQHRSLPGNGRWHKKGGGPLNDFPHFLLTPRHKGKRGLSRHFPTMRFVPPVVSALLVAGDLLASKPTHPWSARGPSCIIQINEPIDQMSVMDPGSFPTTAGEIEAFC</sequence>
<protein>
    <submittedName>
        <fullName evidence="2">Uncharacterized protein</fullName>
    </submittedName>
</protein>
<dbReference type="AlphaFoldDB" id="A0A0C3DXX1"/>
<name>A0A0C3DXX1_9AGAM</name>
<evidence type="ECO:0000313" key="2">
    <source>
        <dbReference type="EMBL" id="KIM60741.1"/>
    </source>
</evidence>
<evidence type="ECO:0000313" key="3">
    <source>
        <dbReference type="Proteomes" id="UP000053989"/>
    </source>
</evidence>
<reference evidence="2 3" key="1">
    <citation type="submission" date="2014-04" db="EMBL/GenBank/DDBJ databases">
        <authorList>
            <consortium name="DOE Joint Genome Institute"/>
            <person name="Kuo A."/>
            <person name="Kohler A."/>
            <person name="Nagy L.G."/>
            <person name="Floudas D."/>
            <person name="Copeland A."/>
            <person name="Barry K.W."/>
            <person name="Cichocki N."/>
            <person name="Veneault-Fourrey C."/>
            <person name="LaButti K."/>
            <person name="Lindquist E.A."/>
            <person name="Lipzen A."/>
            <person name="Lundell T."/>
            <person name="Morin E."/>
            <person name="Murat C."/>
            <person name="Sun H."/>
            <person name="Tunlid A."/>
            <person name="Henrissat B."/>
            <person name="Grigoriev I.V."/>
            <person name="Hibbett D.S."/>
            <person name="Martin F."/>
            <person name="Nordberg H.P."/>
            <person name="Cantor M.N."/>
            <person name="Hua S.X."/>
        </authorList>
    </citation>
    <scope>NUCLEOTIDE SEQUENCE [LARGE SCALE GENOMIC DNA]</scope>
    <source>
        <strain evidence="2 3">Foug A</strain>
    </source>
</reference>
<evidence type="ECO:0000256" key="1">
    <source>
        <dbReference type="SAM" id="MobiDB-lite"/>
    </source>
</evidence>
<proteinExistence type="predicted"/>
<gene>
    <name evidence="2" type="ORF">SCLCIDRAFT_927595</name>
</gene>
<dbReference type="Proteomes" id="UP000053989">
    <property type="component" value="Unassembled WGS sequence"/>
</dbReference>
<dbReference type="InParanoid" id="A0A0C3DXX1"/>
<dbReference type="EMBL" id="KN822058">
    <property type="protein sequence ID" value="KIM60741.1"/>
    <property type="molecule type" value="Genomic_DNA"/>
</dbReference>